<comment type="catalytic activity">
    <reaction evidence="4">
        <text>NAD(+) + H2O = ADP-D-ribose + nicotinamide + H(+)</text>
        <dbReference type="Rhea" id="RHEA:16301"/>
        <dbReference type="ChEBI" id="CHEBI:15377"/>
        <dbReference type="ChEBI" id="CHEBI:15378"/>
        <dbReference type="ChEBI" id="CHEBI:17154"/>
        <dbReference type="ChEBI" id="CHEBI:57540"/>
        <dbReference type="ChEBI" id="CHEBI:57967"/>
        <dbReference type="EC" id="3.2.2.6"/>
    </reaction>
    <physiologicalReaction direction="left-to-right" evidence="4">
        <dbReference type="Rhea" id="RHEA:16302"/>
    </physiologicalReaction>
</comment>
<dbReference type="HOGENOM" id="CLU_001561_3_3_1"/>
<dbReference type="Pfam" id="PF01582">
    <property type="entry name" value="TIR"/>
    <property type="match status" value="1"/>
</dbReference>
<dbReference type="SUPFAM" id="SSF52200">
    <property type="entry name" value="Toll/Interleukin receptor TIR domain"/>
    <property type="match status" value="1"/>
</dbReference>
<dbReference type="eggNOG" id="ENOG502QVBR">
    <property type="taxonomic scope" value="Eukaryota"/>
</dbReference>
<dbReference type="EMBL" id="CM001881">
    <property type="protein sequence ID" value="EOY21140.1"/>
    <property type="molecule type" value="Genomic_DNA"/>
</dbReference>
<evidence type="ECO:0000256" key="3">
    <source>
        <dbReference type="ARBA" id="ARBA00023027"/>
    </source>
</evidence>
<feature type="chain" id="PRO_5001598335" description="ADP-ribosyl cyclase/cyclic ADP-ribose hydrolase" evidence="5">
    <location>
        <begin position="24"/>
        <end position="217"/>
    </location>
</feature>
<sequence length="217" mass="25195">MPIQQANVISFLIIILILQSTLSSQRVQVQRKAVSKVPHQPIQILLYSFLMSVSMVNHQESSSSISRYIYDVFLSFRGVDTRKNFTDHLYIALMQAGIHTYRDDNEIERGEKIRDEIERAIYESKASIIVFSKNYASSTWCLNELVKIMEHRKFSKHIVLPIFYDVNPSQVKKQTGSFAEAFARHEESFKSEMDMVQRWRAALREVADLGGMLLEDR</sequence>
<dbReference type="InterPro" id="IPR000157">
    <property type="entry name" value="TIR_dom"/>
</dbReference>
<reference evidence="7 8" key="1">
    <citation type="journal article" date="2013" name="Genome Biol.">
        <title>The genome sequence of the most widely cultivated cacao type and its use to identify candidate genes regulating pod color.</title>
        <authorList>
            <person name="Motamayor J.C."/>
            <person name="Mockaitis K."/>
            <person name="Schmutz J."/>
            <person name="Haiminen N."/>
            <person name="Iii D.L."/>
            <person name="Cornejo O."/>
            <person name="Findley S.D."/>
            <person name="Zheng P."/>
            <person name="Utro F."/>
            <person name="Royaert S."/>
            <person name="Saski C."/>
            <person name="Jenkins J."/>
            <person name="Podicheti R."/>
            <person name="Zhao M."/>
            <person name="Scheffler B.E."/>
            <person name="Stack J.C."/>
            <person name="Feltus F.A."/>
            <person name="Mustiga G.M."/>
            <person name="Amores F."/>
            <person name="Phillips W."/>
            <person name="Marelli J.P."/>
            <person name="May G.D."/>
            <person name="Shapiro H."/>
            <person name="Ma J."/>
            <person name="Bustamante C.D."/>
            <person name="Schnell R.J."/>
            <person name="Main D."/>
            <person name="Gilbert D."/>
            <person name="Parida L."/>
            <person name="Kuhn D.N."/>
        </authorList>
    </citation>
    <scope>NUCLEOTIDE SEQUENCE [LARGE SCALE GENOMIC DNA]</scope>
    <source>
        <strain evidence="8">cv. Matina 1-6</strain>
    </source>
</reference>
<accession>A0A061FUE5</accession>
<protein>
    <recommendedName>
        <fullName evidence="1">ADP-ribosyl cyclase/cyclic ADP-ribose hydrolase</fullName>
        <ecNumber evidence="1">3.2.2.6</ecNumber>
    </recommendedName>
</protein>
<keyword evidence="8" id="KW-1185">Reference proteome</keyword>
<dbReference type="GO" id="GO:0005634">
    <property type="term" value="C:nucleus"/>
    <property type="evidence" value="ECO:0000318"/>
    <property type="project" value="GO_Central"/>
</dbReference>
<dbReference type="Proteomes" id="UP000026915">
    <property type="component" value="Chromosome 3"/>
</dbReference>
<dbReference type="GO" id="GO:0007165">
    <property type="term" value="P:signal transduction"/>
    <property type="evidence" value="ECO:0000318"/>
    <property type="project" value="GO_Central"/>
</dbReference>
<feature type="signal peptide" evidence="5">
    <location>
        <begin position="1"/>
        <end position="23"/>
    </location>
</feature>
<evidence type="ECO:0000313" key="8">
    <source>
        <dbReference type="Proteomes" id="UP000026915"/>
    </source>
</evidence>
<dbReference type="Gene3D" id="3.40.50.10140">
    <property type="entry name" value="Toll/interleukin-1 receptor homology (TIR) domain"/>
    <property type="match status" value="1"/>
</dbReference>
<dbReference type="PROSITE" id="PS50104">
    <property type="entry name" value="TIR"/>
    <property type="match status" value="1"/>
</dbReference>
<gene>
    <name evidence="7" type="ORF">TCM_012501</name>
</gene>
<dbReference type="EC" id="3.2.2.6" evidence="1"/>
<dbReference type="SMART" id="SM00255">
    <property type="entry name" value="TIR"/>
    <property type="match status" value="1"/>
</dbReference>
<keyword evidence="2" id="KW-0378">Hydrolase</keyword>
<dbReference type="FunCoup" id="A0A061FUE5">
    <property type="interactions" value="379"/>
</dbReference>
<evidence type="ECO:0000256" key="1">
    <source>
        <dbReference type="ARBA" id="ARBA00011982"/>
    </source>
</evidence>
<organism evidence="7 8">
    <name type="scientific">Theobroma cacao</name>
    <name type="common">Cacao</name>
    <name type="synonym">Cocoa</name>
    <dbReference type="NCBI Taxonomy" id="3641"/>
    <lineage>
        <taxon>Eukaryota</taxon>
        <taxon>Viridiplantae</taxon>
        <taxon>Streptophyta</taxon>
        <taxon>Embryophyta</taxon>
        <taxon>Tracheophyta</taxon>
        <taxon>Spermatophyta</taxon>
        <taxon>Magnoliopsida</taxon>
        <taxon>eudicotyledons</taxon>
        <taxon>Gunneridae</taxon>
        <taxon>Pentapetalae</taxon>
        <taxon>rosids</taxon>
        <taxon>malvids</taxon>
        <taxon>Malvales</taxon>
        <taxon>Malvaceae</taxon>
        <taxon>Byttnerioideae</taxon>
        <taxon>Theobroma</taxon>
    </lineage>
</organism>
<keyword evidence="3" id="KW-0520">NAD</keyword>
<dbReference type="GO" id="GO:0061809">
    <property type="term" value="F:NAD+ nucleosidase activity, cyclic ADP-ribose generating"/>
    <property type="evidence" value="ECO:0007669"/>
    <property type="project" value="UniProtKB-EC"/>
</dbReference>
<name>A0A061FUE5_THECC</name>
<evidence type="ECO:0000259" key="6">
    <source>
        <dbReference type="PROSITE" id="PS50104"/>
    </source>
</evidence>
<feature type="domain" description="TIR" evidence="6">
    <location>
        <begin position="68"/>
        <end position="217"/>
    </location>
</feature>
<dbReference type="PANTHER" id="PTHR32009">
    <property type="entry name" value="TMV RESISTANCE PROTEIN N-LIKE"/>
    <property type="match status" value="1"/>
</dbReference>
<keyword evidence="5" id="KW-0732">Signal</keyword>
<dbReference type="FunFam" id="3.40.50.10140:FF:000007">
    <property type="entry name" value="Disease resistance protein (TIR-NBS-LRR class)"/>
    <property type="match status" value="1"/>
</dbReference>
<evidence type="ECO:0000313" key="7">
    <source>
        <dbReference type="EMBL" id="EOY21140.1"/>
    </source>
</evidence>
<dbReference type="InterPro" id="IPR035897">
    <property type="entry name" value="Toll_tir_struct_dom_sf"/>
</dbReference>
<dbReference type="Gramene" id="EOY21140">
    <property type="protein sequence ID" value="EOY21140"/>
    <property type="gene ID" value="TCM_012501"/>
</dbReference>
<evidence type="ECO:0000256" key="4">
    <source>
        <dbReference type="ARBA" id="ARBA00047304"/>
    </source>
</evidence>
<dbReference type="PANTHER" id="PTHR32009:SF39">
    <property type="entry name" value="TIR DOMAIN-CONTAINING PROTEIN"/>
    <property type="match status" value="1"/>
</dbReference>
<dbReference type="InParanoid" id="A0A061FUE5"/>
<dbReference type="AlphaFoldDB" id="A0A061FUE5"/>
<evidence type="ECO:0000256" key="2">
    <source>
        <dbReference type="ARBA" id="ARBA00022801"/>
    </source>
</evidence>
<proteinExistence type="predicted"/>
<dbReference type="OMA" id="GDIAGWH"/>
<evidence type="ECO:0000256" key="5">
    <source>
        <dbReference type="SAM" id="SignalP"/>
    </source>
</evidence>